<feature type="compositionally biased region" description="Low complexity" evidence="1">
    <location>
        <begin position="131"/>
        <end position="143"/>
    </location>
</feature>
<feature type="compositionally biased region" description="Basic and acidic residues" evidence="1">
    <location>
        <begin position="206"/>
        <end position="222"/>
    </location>
</feature>
<accession>X6MNR1</accession>
<evidence type="ECO:0000313" key="2">
    <source>
        <dbReference type="EMBL" id="ETO15638.1"/>
    </source>
</evidence>
<feature type="region of interest" description="Disordered" evidence="1">
    <location>
        <begin position="184"/>
        <end position="222"/>
    </location>
</feature>
<dbReference type="EMBL" id="ASPP01018934">
    <property type="protein sequence ID" value="ETO15638.1"/>
    <property type="molecule type" value="Genomic_DNA"/>
</dbReference>
<evidence type="ECO:0000256" key="1">
    <source>
        <dbReference type="SAM" id="MobiDB-lite"/>
    </source>
</evidence>
<keyword evidence="3" id="KW-1185">Reference proteome</keyword>
<reference evidence="2 3" key="1">
    <citation type="journal article" date="2013" name="Curr. Biol.">
        <title>The Genome of the Foraminiferan Reticulomyxa filosa.</title>
        <authorList>
            <person name="Glockner G."/>
            <person name="Hulsmann N."/>
            <person name="Schleicher M."/>
            <person name="Noegel A.A."/>
            <person name="Eichinger L."/>
            <person name="Gallinger C."/>
            <person name="Pawlowski J."/>
            <person name="Sierra R."/>
            <person name="Euteneuer U."/>
            <person name="Pillet L."/>
            <person name="Moustafa A."/>
            <person name="Platzer M."/>
            <person name="Groth M."/>
            <person name="Szafranski K."/>
            <person name="Schliwa M."/>
        </authorList>
    </citation>
    <scope>NUCLEOTIDE SEQUENCE [LARGE SCALE GENOMIC DNA]</scope>
</reference>
<proteinExistence type="predicted"/>
<dbReference type="Proteomes" id="UP000023152">
    <property type="component" value="Unassembled WGS sequence"/>
</dbReference>
<organism evidence="2 3">
    <name type="scientific">Reticulomyxa filosa</name>
    <dbReference type="NCBI Taxonomy" id="46433"/>
    <lineage>
        <taxon>Eukaryota</taxon>
        <taxon>Sar</taxon>
        <taxon>Rhizaria</taxon>
        <taxon>Retaria</taxon>
        <taxon>Foraminifera</taxon>
        <taxon>Monothalamids</taxon>
        <taxon>Reticulomyxidae</taxon>
        <taxon>Reticulomyxa</taxon>
    </lineage>
</organism>
<gene>
    <name evidence="2" type="ORF">RFI_21725</name>
</gene>
<name>X6MNR1_RETFI</name>
<feature type="compositionally biased region" description="Basic and acidic residues" evidence="1">
    <location>
        <begin position="119"/>
        <end position="129"/>
    </location>
</feature>
<dbReference type="AlphaFoldDB" id="X6MNR1"/>
<protein>
    <submittedName>
        <fullName evidence="2">Uncharacterized protein</fullName>
    </submittedName>
</protein>
<comment type="caution">
    <text evidence="2">The sequence shown here is derived from an EMBL/GenBank/DDBJ whole genome shotgun (WGS) entry which is preliminary data.</text>
</comment>
<sequence>MDDEMSASNVFLLAHRIAKNEEMKTDKVEAVAKMLVEQCFYFLKKNQFGLTMDEIFNKCEELYKSYHLDLYFESASWDTVKIRIEKYVCVEGEFKSYYAWERREKPSRALDDYMAAHSNNKEKGQKDEYYSCSSSSSSSSSSSPIDEDSNEKTKLKSTFYYLPICNCHNNDKYKEFYYYTTPPHHGSTEVPTRGPKPQKQSIVLDPPRHDSQSSEDEKTEAKKQDTVVDMTACIIENEFNKRWFTASEFYSVFSKLYLDRVSSDCPKDLITCERIICTARHPNSKFKMFHRKKKSNGRVVNVYYFYCFPIQQCQIYPFCLFFIIQNQNVSSFILTVVQILWKN</sequence>
<feature type="region of interest" description="Disordered" evidence="1">
    <location>
        <begin position="118"/>
        <end position="150"/>
    </location>
</feature>
<evidence type="ECO:0000313" key="3">
    <source>
        <dbReference type="Proteomes" id="UP000023152"/>
    </source>
</evidence>